<feature type="compositionally biased region" description="Low complexity" evidence="1">
    <location>
        <begin position="490"/>
        <end position="501"/>
    </location>
</feature>
<dbReference type="PANTHER" id="PTHR21357:SF4">
    <property type="entry name" value="FAM172 FAMILY PROTEIN HOMOLOG CG10038"/>
    <property type="match status" value="1"/>
</dbReference>
<dbReference type="InterPro" id="IPR001357">
    <property type="entry name" value="BRCT_dom"/>
</dbReference>
<keyword evidence="2" id="KW-0732">Signal</keyword>
<dbReference type="GO" id="GO:0031048">
    <property type="term" value="P:regulatory ncRNA-mediated heterochromatin formation"/>
    <property type="evidence" value="ECO:0007669"/>
    <property type="project" value="TreeGrafter"/>
</dbReference>
<proteinExistence type="predicted"/>
<dbReference type="Pfam" id="PF22749">
    <property type="entry name" value="Arb2"/>
    <property type="match status" value="2"/>
</dbReference>
<organism evidence="4 5">
    <name type="scientific">Clunio marinus</name>
    <dbReference type="NCBI Taxonomy" id="568069"/>
    <lineage>
        <taxon>Eukaryota</taxon>
        <taxon>Metazoa</taxon>
        <taxon>Ecdysozoa</taxon>
        <taxon>Arthropoda</taxon>
        <taxon>Hexapoda</taxon>
        <taxon>Insecta</taxon>
        <taxon>Pterygota</taxon>
        <taxon>Neoptera</taxon>
        <taxon>Endopterygota</taxon>
        <taxon>Diptera</taxon>
        <taxon>Nematocera</taxon>
        <taxon>Chironomoidea</taxon>
        <taxon>Chironomidae</taxon>
        <taxon>Clunio</taxon>
    </lineage>
</organism>
<evidence type="ECO:0000313" key="4">
    <source>
        <dbReference type="EMBL" id="CRL02422.1"/>
    </source>
</evidence>
<dbReference type="SUPFAM" id="SSF52113">
    <property type="entry name" value="BRCT domain"/>
    <property type="match status" value="1"/>
</dbReference>
<dbReference type="Gene3D" id="2.60.200.20">
    <property type="match status" value="1"/>
</dbReference>
<feature type="signal peptide" evidence="2">
    <location>
        <begin position="1"/>
        <end position="24"/>
    </location>
</feature>
<gene>
    <name evidence="4" type="ORF">CLUMA_CG015132</name>
</gene>
<feature type="compositionally biased region" description="Polar residues" evidence="1">
    <location>
        <begin position="792"/>
        <end position="801"/>
    </location>
</feature>
<feature type="domain" description="BRCT" evidence="3">
    <location>
        <begin position="832"/>
        <end position="922"/>
    </location>
</feature>
<dbReference type="GO" id="GO:0035197">
    <property type="term" value="F:siRNA binding"/>
    <property type="evidence" value="ECO:0007669"/>
    <property type="project" value="TreeGrafter"/>
</dbReference>
<dbReference type="Gene3D" id="3.40.50.10190">
    <property type="entry name" value="BRCT domain"/>
    <property type="match status" value="1"/>
</dbReference>
<evidence type="ECO:0000259" key="3">
    <source>
        <dbReference type="PROSITE" id="PS50172"/>
    </source>
</evidence>
<feature type="compositionally biased region" description="Basic residues" evidence="1">
    <location>
        <begin position="802"/>
        <end position="814"/>
    </location>
</feature>
<keyword evidence="5" id="KW-1185">Reference proteome</keyword>
<dbReference type="InterPro" id="IPR029058">
    <property type="entry name" value="AB_hydrolase_fold"/>
</dbReference>
<dbReference type="SUPFAM" id="SSF49879">
    <property type="entry name" value="SMAD/FHA domain"/>
    <property type="match status" value="1"/>
</dbReference>
<feature type="region of interest" description="Disordered" evidence="1">
    <location>
        <begin position="779"/>
        <end position="840"/>
    </location>
</feature>
<feature type="region of interest" description="Disordered" evidence="1">
    <location>
        <begin position="531"/>
        <end position="551"/>
    </location>
</feature>
<dbReference type="GO" id="GO:0005634">
    <property type="term" value="C:nucleus"/>
    <property type="evidence" value="ECO:0007669"/>
    <property type="project" value="TreeGrafter"/>
</dbReference>
<protein>
    <submittedName>
        <fullName evidence="4">CLUMA_CG015132, isoform A</fullName>
    </submittedName>
</protein>
<dbReference type="EMBL" id="CVRI01000057">
    <property type="protein sequence ID" value="CRL02422.1"/>
    <property type="molecule type" value="Genomic_DNA"/>
</dbReference>
<dbReference type="SUPFAM" id="SSF53474">
    <property type="entry name" value="alpha/beta-Hydrolases"/>
    <property type="match status" value="1"/>
</dbReference>
<dbReference type="InterPro" id="IPR048263">
    <property type="entry name" value="Arb2"/>
</dbReference>
<accession>A0A1J1ITI6</accession>
<name>A0A1J1ITI6_9DIPT</name>
<evidence type="ECO:0000256" key="1">
    <source>
        <dbReference type="SAM" id="MobiDB-lite"/>
    </source>
</evidence>
<evidence type="ECO:0000256" key="2">
    <source>
        <dbReference type="SAM" id="SignalP"/>
    </source>
</evidence>
<feature type="chain" id="PRO_5012543194" evidence="2">
    <location>
        <begin position="25"/>
        <end position="1029"/>
    </location>
</feature>
<dbReference type="SMART" id="SM00292">
    <property type="entry name" value="BRCT"/>
    <property type="match status" value="2"/>
</dbReference>
<feature type="region of interest" description="Disordered" evidence="1">
    <location>
        <begin position="458"/>
        <end position="503"/>
    </location>
</feature>
<dbReference type="AlphaFoldDB" id="A0A1J1ITI6"/>
<sequence>MLNSIRKVVCVSFFIFMFTKMANSEVTKKTLKDFGYGFNSEGKLRQLDVESGEITDLPFVFEVSSSRAENQRHYEALGDAITEYVYELMDKNGMHRIYLPENQPEPKATFIFSSKKELKDVDKLMVIIHGSGVVRAGQWARSLIINHSLDSGSILPYIKKAQEQGYEIVVTNTNDNHRDGKIIQDSGSPDEHAKTVWRKIVQPANAKSIAVVAHSYGGHISNVLSKMFKEDFDSKVFAVALTDSVHGGGALLELLNVNKFINVVEDYNIISHENVPEYNTILIEDSSVQFKHAAIAHDGRGLYRIIDLCTKETRIKISGDSTYELLDPLKFYNLNHGDKIKFGNVETKFLSDENAVLNTLQIQNFNSSRLVLQKEKKTFFVPETQVTEDFHNNNYNGETEIFLPETEIYSELSKCSRSPSQESVLEIISENVEKSKDPLSQNLFADISIATKTSELNTIDEDDGMNTPKLVSPSKESKKCELVEDSDENSLTPDLDSSSSPKNIKNEKKAFIFDKLQANSSKVNDFLVQKKKNQSADNDETQYYNDSSTDDERAEVKVKENLFEQTQPLFILRRTTRKHEKEQQAIKPKTVSLKEFEELESKTKVSNKFSLETQPIFLQNSNSKMSSVTKTKNRILLSSSEEEDTKKEISGSIIAGVVIQKKAEVQNILETENSTGECWSPTLRSPPSSDSLLIKDMTTPEYLPKLPSDSQFDEFLELVNNTGESDLSYFDDTMRSDENIADDKENCFEHKEEKLTSVNETERAAKRKKIRRRIMKYISSSDDDDDGPSTSKIQKTASTKSVKSKPSLKARKSNSKILQSNSDDTRKELPKRSATPKKQISISLSNITSANQKAKYHGIGENLGCKLVKSVIDADILLTTSYTKTTSKILAALCKGIPIVTEQFLIASKEAGKLLNPYDYFIPDQKVAGEHLSFKDFIFTSKNHKRFTNTSVYVTSKCVIPYLETKEIIEAGDGEIITDLKQEPKKQNFIFIHNIIDEKEIKFLSNKYPSGTKIRDVHFFKSIVRPNYS</sequence>
<dbReference type="PROSITE" id="PS50172">
    <property type="entry name" value="BRCT"/>
    <property type="match status" value="1"/>
</dbReference>
<evidence type="ECO:0000313" key="5">
    <source>
        <dbReference type="Proteomes" id="UP000183832"/>
    </source>
</evidence>
<dbReference type="InterPro" id="IPR008984">
    <property type="entry name" value="SMAD_FHA_dom_sf"/>
</dbReference>
<dbReference type="InterPro" id="IPR053858">
    <property type="entry name" value="Arb2_dom"/>
</dbReference>
<reference evidence="4 5" key="1">
    <citation type="submission" date="2015-04" db="EMBL/GenBank/DDBJ databases">
        <authorList>
            <person name="Syromyatnikov M.Y."/>
            <person name="Popov V.N."/>
        </authorList>
    </citation>
    <scope>NUCLEOTIDE SEQUENCE [LARGE SCALE GENOMIC DNA]</scope>
</reference>
<dbReference type="Proteomes" id="UP000183832">
    <property type="component" value="Unassembled WGS sequence"/>
</dbReference>
<dbReference type="PANTHER" id="PTHR21357">
    <property type="entry name" value="FAM172 FAMILY PROTEIN HOMOLOG CG10038"/>
    <property type="match status" value="1"/>
</dbReference>
<dbReference type="OrthoDB" id="421951at2759"/>
<dbReference type="STRING" id="568069.A0A1J1ITI6"/>
<dbReference type="InterPro" id="IPR036420">
    <property type="entry name" value="BRCT_dom_sf"/>
</dbReference>